<comment type="subunit">
    <text evidence="5">Homodimer. Within each dimer, one monomer is responsible for RNA recognition and catalysis, while the other monomer binds to the replacement base PreQ1.</text>
</comment>
<dbReference type="NCBIfam" id="TIGR00449">
    <property type="entry name" value="tgt_general"/>
    <property type="match status" value="1"/>
</dbReference>
<feature type="binding site" evidence="5">
    <location>
        <position position="192"/>
    </location>
    <ligand>
        <name>substrate</name>
    </ligand>
</feature>
<dbReference type="AlphaFoldDB" id="A0A2N3G8B5"/>
<evidence type="ECO:0000256" key="5">
    <source>
        <dbReference type="HAMAP-Rule" id="MF_00168"/>
    </source>
</evidence>
<keyword evidence="5" id="KW-0479">Metal-binding</keyword>
<feature type="region of interest" description="RNA binding; important for wobble base 34 recognition" evidence="5">
    <location>
        <begin position="274"/>
        <end position="278"/>
    </location>
</feature>
<dbReference type="InterPro" id="IPR036511">
    <property type="entry name" value="TGT-like_sf"/>
</dbReference>
<organism evidence="7 8">
    <name type="scientific">Candidatus Anoxymicrobium japonicum</name>
    <dbReference type="NCBI Taxonomy" id="2013648"/>
    <lineage>
        <taxon>Bacteria</taxon>
        <taxon>Bacillati</taxon>
        <taxon>Actinomycetota</taxon>
        <taxon>Candidatus Geothermincolia</taxon>
        <taxon>Candidatus Geothermincolales</taxon>
        <taxon>Candidatus Anoxymicrobiaceae</taxon>
        <taxon>Candidatus Anoxymicrobium</taxon>
    </lineage>
</organism>
<dbReference type="GO" id="GO:0005829">
    <property type="term" value="C:cytosol"/>
    <property type="evidence" value="ECO:0007669"/>
    <property type="project" value="TreeGrafter"/>
</dbReference>
<gene>
    <name evidence="5" type="primary">tgt</name>
    <name evidence="7" type="ORF">CVT63_00820</name>
</gene>
<dbReference type="NCBIfam" id="TIGR00430">
    <property type="entry name" value="Q_tRNA_tgt"/>
    <property type="match status" value="1"/>
</dbReference>
<evidence type="ECO:0000256" key="1">
    <source>
        <dbReference type="ARBA" id="ARBA00022676"/>
    </source>
</evidence>
<dbReference type="GO" id="GO:0008616">
    <property type="term" value="P:tRNA queuosine(34) biosynthetic process"/>
    <property type="evidence" value="ECO:0007669"/>
    <property type="project" value="UniProtKB-UniRule"/>
</dbReference>
<dbReference type="EC" id="2.4.2.29" evidence="5"/>
<keyword evidence="4 5" id="KW-0671">Queuosine biosynthesis</keyword>
<accession>A0A2N3G8B5</accession>
<keyword evidence="2 5" id="KW-0808">Transferase</keyword>
<dbReference type="HAMAP" id="MF_00168">
    <property type="entry name" value="Q_tRNA_Tgt"/>
    <property type="match status" value="1"/>
</dbReference>
<dbReference type="Pfam" id="PF01702">
    <property type="entry name" value="TGT"/>
    <property type="match status" value="1"/>
</dbReference>
<comment type="function">
    <text evidence="5">Catalyzes the base-exchange of a guanine (G) residue with the queuine precursor 7-aminomethyl-7-deazaguanine (PreQ1) at position 34 (anticodon wobble position) in tRNAs with GU(N) anticodons (tRNA-Asp, -Asn, -His and -Tyr). Catalysis occurs through a double-displacement mechanism. The nucleophile active site attacks the C1' of nucleotide 34 to detach the guanine base from the RNA, forming a covalent enzyme-RNA intermediate. The proton acceptor active site deprotonates the incoming PreQ1, allowing a nucleophilic attack on the C1' of the ribose to form the product. After dissociation, two additional enzymatic reactions on the tRNA convert PreQ1 to queuine (Q), resulting in the hypermodified nucleoside queuosine (7-(((4,5-cis-dihydroxy-2-cyclopenten-1-yl)amino)methyl)-7-deazaguanosine).</text>
</comment>
<feature type="binding site" evidence="5">
    <location>
        <position position="312"/>
    </location>
    <ligand>
        <name>Zn(2+)</name>
        <dbReference type="ChEBI" id="CHEBI:29105"/>
    </ligand>
</feature>
<feature type="active site" description="Proton acceptor" evidence="5">
    <location>
        <position position="96"/>
    </location>
</feature>
<dbReference type="UniPathway" id="UPA00392"/>
<comment type="caution">
    <text evidence="7">The sequence shown here is derived from an EMBL/GenBank/DDBJ whole genome shotgun (WGS) entry which is preliminary data.</text>
</comment>
<keyword evidence="5" id="KW-0862">Zinc</keyword>
<comment type="pathway">
    <text evidence="5">tRNA modification; tRNA-queuosine biosynthesis.</text>
</comment>
<dbReference type="PANTHER" id="PTHR46499">
    <property type="entry name" value="QUEUINE TRNA-RIBOSYLTRANSFERASE"/>
    <property type="match status" value="1"/>
</dbReference>
<reference evidence="7 8" key="1">
    <citation type="journal article" date="2017" name="ISME J.">
        <title>Potential for microbial H2 and metal transformations associated with novel bacteria and archaea in deep terrestrial subsurface sediments.</title>
        <authorList>
            <person name="Hernsdorf A.W."/>
            <person name="Amano Y."/>
            <person name="Miyakawa K."/>
            <person name="Ise K."/>
            <person name="Suzuki Y."/>
            <person name="Anantharaman K."/>
            <person name="Probst A."/>
            <person name="Burstein D."/>
            <person name="Thomas B.C."/>
            <person name="Banfield J.F."/>
        </authorList>
    </citation>
    <scope>NUCLEOTIDE SEQUENCE [LARGE SCALE GENOMIC DNA]</scope>
    <source>
        <strain evidence="7">HGW-Actinobacteria-3</strain>
    </source>
</reference>
<feature type="active site" description="Nucleophile" evidence="5">
    <location>
        <position position="269"/>
    </location>
</feature>
<dbReference type="InterPro" id="IPR050076">
    <property type="entry name" value="ArchSynthase1/Queuine_TRR"/>
</dbReference>
<protein>
    <recommendedName>
        <fullName evidence="5">Queuine tRNA-ribosyltransferase</fullName>
        <ecNumber evidence="5">2.4.2.29</ecNumber>
    </recommendedName>
    <alternativeName>
        <fullName evidence="5">Guanine insertion enzyme</fullName>
    </alternativeName>
    <alternativeName>
        <fullName evidence="5">tRNA-guanine transglycosylase</fullName>
    </alternativeName>
</protein>
<feature type="domain" description="tRNA-guanine(15) transglycosylase-like" evidence="6">
    <location>
        <begin position="17"/>
        <end position="355"/>
    </location>
</feature>
<feature type="region of interest" description="RNA binding" evidence="5">
    <location>
        <begin position="250"/>
        <end position="256"/>
    </location>
</feature>
<evidence type="ECO:0000256" key="4">
    <source>
        <dbReference type="ARBA" id="ARBA00022785"/>
    </source>
</evidence>
<feature type="binding site" evidence="5">
    <location>
        <position position="309"/>
    </location>
    <ligand>
        <name>Zn(2+)</name>
        <dbReference type="ChEBI" id="CHEBI:29105"/>
    </ligand>
</feature>
<feature type="binding site" evidence="5">
    <location>
        <position position="307"/>
    </location>
    <ligand>
        <name>Zn(2+)</name>
        <dbReference type="ChEBI" id="CHEBI:29105"/>
    </ligand>
</feature>
<comment type="catalytic activity">
    <reaction evidence="5">
        <text>7-aminomethyl-7-carbaguanine + guanosine(34) in tRNA = 7-aminomethyl-7-carbaguanosine(34) in tRNA + guanine</text>
        <dbReference type="Rhea" id="RHEA:24104"/>
        <dbReference type="Rhea" id="RHEA-COMP:10341"/>
        <dbReference type="Rhea" id="RHEA-COMP:10342"/>
        <dbReference type="ChEBI" id="CHEBI:16235"/>
        <dbReference type="ChEBI" id="CHEBI:58703"/>
        <dbReference type="ChEBI" id="CHEBI:74269"/>
        <dbReference type="ChEBI" id="CHEBI:82833"/>
        <dbReference type="EC" id="2.4.2.29"/>
    </reaction>
</comment>
<dbReference type="EMBL" id="PHEX01000004">
    <property type="protein sequence ID" value="PKQ28844.1"/>
    <property type="molecule type" value="Genomic_DNA"/>
</dbReference>
<keyword evidence="3 5" id="KW-0819">tRNA processing</keyword>
<dbReference type="InterPro" id="IPR004803">
    <property type="entry name" value="TGT"/>
</dbReference>
<evidence type="ECO:0000256" key="2">
    <source>
        <dbReference type="ARBA" id="ARBA00022679"/>
    </source>
</evidence>
<evidence type="ECO:0000313" key="7">
    <source>
        <dbReference type="EMBL" id="PKQ28844.1"/>
    </source>
</evidence>
<feature type="binding site" evidence="5">
    <location>
        <position position="219"/>
    </location>
    <ligand>
        <name>substrate</name>
    </ligand>
</feature>
<proteinExistence type="inferred from homology"/>
<feature type="binding site" evidence="5">
    <location>
        <begin position="96"/>
        <end position="100"/>
    </location>
    <ligand>
        <name>substrate</name>
    </ligand>
</feature>
<sequence>MTSNGFSFEVTALDRKTGARAGVLRTPHGEVRTPCFMPVATQATVKAMRPDEVSDLGFDMVLANAYHLMLRPGIEVIERAGGLHRFMGWDGGILTDSGGYQVFSLGKDVKITAEGASFRSHLDGSLVFLSPEESMRVQSALGADIAMALDECLPYPADRARTERSVSLNLDWTRRCLSSHDNPRQALFGIVQGGAYADLRRRSATAMAELDFPGYALGGFSVGEPREMTLELIDATIENLSSDRPRYLMGVGDPEGINASVALGVDMFDSVLPTRTARNASAWIGSERVNLRNAAFANDDGPLDPACGCYTCKRFTRAYLRHLVTAKEILGFHLLTVHNLYALSALMRELRASIES</sequence>
<feature type="binding site" evidence="5">
    <location>
        <position position="338"/>
    </location>
    <ligand>
        <name>Zn(2+)</name>
        <dbReference type="ChEBI" id="CHEBI:29105"/>
    </ligand>
</feature>
<comment type="similarity">
    <text evidence="5">Belongs to the queuine tRNA-ribosyltransferase family.</text>
</comment>
<dbReference type="SUPFAM" id="SSF51713">
    <property type="entry name" value="tRNA-guanine transglycosylase"/>
    <property type="match status" value="1"/>
</dbReference>
<dbReference type="PANTHER" id="PTHR46499:SF1">
    <property type="entry name" value="QUEUINE TRNA-RIBOSYLTRANSFERASE"/>
    <property type="match status" value="1"/>
</dbReference>
<evidence type="ECO:0000256" key="3">
    <source>
        <dbReference type="ARBA" id="ARBA00022694"/>
    </source>
</evidence>
<dbReference type="Gene3D" id="3.20.20.105">
    <property type="entry name" value="Queuine tRNA-ribosyltransferase-like"/>
    <property type="match status" value="1"/>
</dbReference>
<dbReference type="GO" id="GO:0008479">
    <property type="term" value="F:tRNA-guanosine(34) queuine transglycosylase activity"/>
    <property type="evidence" value="ECO:0007669"/>
    <property type="project" value="UniProtKB-UniRule"/>
</dbReference>
<dbReference type="InterPro" id="IPR002616">
    <property type="entry name" value="tRNA_ribo_trans-like"/>
</dbReference>
<keyword evidence="1 5" id="KW-0328">Glycosyltransferase</keyword>
<comment type="cofactor">
    <cofactor evidence="5">
        <name>Zn(2+)</name>
        <dbReference type="ChEBI" id="CHEBI:29105"/>
    </cofactor>
    <text evidence="5">Binds 1 zinc ion per subunit.</text>
</comment>
<evidence type="ECO:0000313" key="8">
    <source>
        <dbReference type="Proteomes" id="UP000233654"/>
    </source>
</evidence>
<evidence type="ECO:0000259" key="6">
    <source>
        <dbReference type="Pfam" id="PF01702"/>
    </source>
</evidence>
<name>A0A2N3G8B5_9ACTN</name>
<dbReference type="Proteomes" id="UP000233654">
    <property type="component" value="Unassembled WGS sequence"/>
</dbReference>
<dbReference type="GO" id="GO:0046872">
    <property type="term" value="F:metal ion binding"/>
    <property type="evidence" value="ECO:0007669"/>
    <property type="project" value="UniProtKB-KW"/>
</dbReference>
<feature type="binding site" evidence="5">
    <location>
        <position position="150"/>
    </location>
    <ligand>
        <name>substrate</name>
    </ligand>
</feature>